<dbReference type="Proteomes" id="UP000499080">
    <property type="component" value="Unassembled WGS sequence"/>
</dbReference>
<comment type="caution">
    <text evidence="1">The sequence shown here is derived from an EMBL/GenBank/DDBJ whole genome shotgun (WGS) entry which is preliminary data.</text>
</comment>
<dbReference type="AlphaFoldDB" id="A0A4Y2L160"/>
<organism evidence="1 2">
    <name type="scientific">Araneus ventricosus</name>
    <name type="common">Orbweaver spider</name>
    <name type="synonym">Epeira ventricosa</name>
    <dbReference type="NCBI Taxonomy" id="182803"/>
    <lineage>
        <taxon>Eukaryota</taxon>
        <taxon>Metazoa</taxon>
        <taxon>Ecdysozoa</taxon>
        <taxon>Arthropoda</taxon>
        <taxon>Chelicerata</taxon>
        <taxon>Arachnida</taxon>
        <taxon>Araneae</taxon>
        <taxon>Araneomorphae</taxon>
        <taxon>Entelegynae</taxon>
        <taxon>Araneoidea</taxon>
        <taxon>Araneidae</taxon>
        <taxon>Araneus</taxon>
    </lineage>
</organism>
<reference evidence="1 2" key="1">
    <citation type="journal article" date="2019" name="Sci. Rep.">
        <title>Orb-weaving spider Araneus ventricosus genome elucidates the spidroin gene catalogue.</title>
        <authorList>
            <person name="Kono N."/>
            <person name="Nakamura H."/>
            <person name="Ohtoshi R."/>
            <person name="Moran D.A.P."/>
            <person name="Shinohara A."/>
            <person name="Yoshida Y."/>
            <person name="Fujiwara M."/>
            <person name="Mori M."/>
            <person name="Tomita M."/>
            <person name="Arakawa K."/>
        </authorList>
    </citation>
    <scope>NUCLEOTIDE SEQUENCE [LARGE SCALE GENOMIC DNA]</scope>
</reference>
<sequence length="153" mass="17690">MGKANEIEKRDSTNTVLSYHMNDAIISDLWRLDSLGICDPSEKKTGEELEQSAEEHFFRTVTRNQHRRVVFGITSSPFLLEATLECHLNNASPDYKETAQKLLKSFYVDNCVHSVDNKEELMKFIDESQEILSPAKFNLRGWEHTPLRKMNLT</sequence>
<dbReference type="EMBL" id="BGPR01005253">
    <property type="protein sequence ID" value="GBN08328.1"/>
    <property type="molecule type" value="Genomic_DNA"/>
</dbReference>
<evidence type="ECO:0000313" key="2">
    <source>
        <dbReference type="Proteomes" id="UP000499080"/>
    </source>
</evidence>
<name>A0A4Y2L160_ARAVE</name>
<accession>A0A4Y2L160</accession>
<keyword evidence="2" id="KW-1185">Reference proteome</keyword>
<gene>
    <name evidence="1" type="ORF">AVEN_274517_1</name>
</gene>
<protein>
    <submittedName>
        <fullName evidence="1">Uncharacterized protein</fullName>
    </submittedName>
</protein>
<proteinExistence type="predicted"/>
<evidence type="ECO:0000313" key="1">
    <source>
        <dbReference type="EMBL" id="GBN08328.1"/>
    </source>
</evidence>
<dbReference type="OrthoDB" id="6432134at2759"/>